<sequence length="408" mass="43734">MQGGRVVAVLGAVEHHRQRAGDGADERPGQRGPTLAYWLARQGFRPTVVERSEGLRSSGSPVDIRGPALPVVDAMGLRPSLRAAATETTALRLLAASGRPITRVAMPSNSAAGRGEIEIPRNELAAVLVAAAREEAEFLFDDTITALAQDEHGVDVTFARAAPRRFDLVIGADGLHSTVRHLVFGPEDEFVRHAGLYVATMPLGAPADDSREVLIHNTPGRLVSIHPNRGRALVAFIFRGPARADFDHRDVHQHRRLVTEAYAGVGWRVPQLLGRLQETEDLYFDSVSQVRLPTWSHGRVALLGDAASCLSLLGDGSSLAIAGAHTLASELAASPADHTAALRRYQNAHSALVEPRQRRLRLSAALLAPRTRAGITARNLAARLSPTPRPTPQNGQRDASVAQQGVAP</sequence>
<evidence type="ECO:0000313" key="4">
    <source>
        <dbReference type="Proteomes" id="UP000198802"/>
    </source>
</evidence>
<keyword evidence="4" id="KW-1185">Reference proteome</keyword>
<dbReference type="EMBL" id="FAOZ01000024">
    <property type="protein sequence ID" value="CUU59074.1"/>
    <property type="molecule type" value="Genomic_DNA"/>
</dbReference>
<dbReference type="InterPro" id="IPR036188">
    <property type="entry name" value="FAD/NAD-bd_sf"/>
</dbReference>
<dbReference type="AlphaFoldDB" id="A0A0S4QVN6"/>
<accession>A0A0S4QVN6</accession>
<name>A0A0S4QVN6_9ACTN</name>
<evidence type="ECO:0000256" key="1">
    <source>
        <dbReference type="SAM" id="MobiDB-lite"/>
    </source>
</evidence>
<organism evidence="3 4">
    <name type="scientific">Parafrankia irregularis</name>
    <dbReference type="NCBI Taxonomy" id="795642"/>
    <lineage>
        <taxon>Bacteria</taxon>
        <taxon>Bacillati</taxon>
        <taxon>Actinomycetota</taxon>
        <taxon>Actinomycetes</taxon>
        <taxon>Frankiales</taxon>
        <taxon>Frankiaceae</taxon>
        <taxon>Parafrankia</taxon>
    </lineage>
</organism>
<dbReference type="SUPFAM" id="SSF51905">
    <property type="entry name" value="FAD/NAD(P)-binding domain"/>
    <property type="match status" value="1"/>
</dbReference>
<evidence type="ECO:0000259" key="2">
    <source>
        <dbReference type="Pfam" id="PF01494"/>
    </source>
</evidence>
<gene>
    <name evidence="3" type="ORF">Ga0074812_12499</name>
</gene>
<protein>
    <submittedName>
        <fullName evidence="3">2-polyprenyl-6-methoxyphenol hydroxylase</fullName>
    </submittedName>
</protein>
<dbReference type="Gene3D" id="3.50.50.60">
    <property type="entry name" value="FAD/NAD(P)-binding domain"/>
    <property type="match status" value="1"/>
</dbReference>
<dbReference type="Proteomes" id="UP000198802">
    <property type="component" value="Unassembled WGS sequence"/>
</dbReference>
<dbReference type="GO" id="GO:0071949">
    <property type="term" value="F:FAD binding"/>
    <property type="evidence" value="ECO:0007669"/>
    <property type="project" value="InterPro"/>
</dbReference>
<dbReference type="InterPro" id="IPR051704">
    <property type="entry name" value="FAD_aromatic-hydroxylase"/>
</dbReference>
<evidence type="ECO:0000313" key="3">
    <source>
        <dbReference type="EMBL" id="CUU59074.1"/>
    </source>
</evidence>
<dbReference type="Gene3D" id="3.30.9.10">
    <property type="entry name" value="D-Amino Acid Oxidase, subunit A, domain 2"/>
    <property type="match status" value="1"/>
</dbReference>
<dbReference type="Pfam" id="PF01494">
    <property type="entry name" value="FAD_binding_3"/>
    <property type="match status" value="1"/>
</dbReference>
<reference evidence="4" key="1">
    <citation type="submission" date="2015-11" db="EMBL/GenBank/DDBJ databases">
        <authorList>
            <person name="Varghese N."/>
        </authorList>
    </citation>
    <scope>NUCLEOTIDE SEQUENCE [LARGE SCALE GENOMIC DNA]</scope>
    <source>
        <strain evidence="4">DSM 45899</strain>
    </source>
</reference>
<dbReference type="InterPro" id="IPR002938">
    <property type="entry name" value="FAD-bd"/>
</dbReference>
<feature type="compositionally biased region" description="Polar residues" evidence="1">
    <location>
        <begin position="392"/>
        <end position="408"/>
    </location>
</feature>
<feature type="domain" description="FAD-binding" evidence="2">
    <location>
        <begin position="29"/>
        <end position="334"/>
    </location>
</feature>
<proteinExistence type="predicted"/>
<dbReference type="PANTHER" id="PTHR46865">
    <property type="entry name" value="OXIDOREDUCTASE-RELATED"/>
    <property type="match status" value="1"/>
</dbReference>
<dbReference type="RefSeq" id="WP_207550429.1">
    <property type="nucleotide sequence ID" value="NZ_FAOZ01000024.1"/>
</dbReference>
<feature type="region of interest" description="Disordered" evidence="1">
    <location>
        <begin position="377"/>
        <end position="408"/>
    </location>
</feature>
<dbReference type="PANTHER" id="PTHR46865:SF2">
    <property type="entry name" value="MONOOXYGENASE"/>
    <property type="match status" value="1"/>
</dbReference>